<comment type="caution">
    <text evidence="1">The sequence shown here is derived from an EMBL/GenBank/DDBJ whole genome shotgun (WGS) entry which is preliminary data.</text>
</comment>
<sequence length="182" mass="19770">MGFTQYSGSASNYPSKDTWKPWPDIFYIFQQSMVDAGSTWDDVNRIFVAINEAAKMGVEERVILCIIIKASSGNVGVGTPDDNGHNPTGGLMQSEESKGFPGQKNLSQADITGMVKAGTEHFKGNLEQQGNGDDAKTIYEALRLYNTGRVDPNNLNDDWTGNGHSDPNYVSVVANYLQGILG</sequence>
<keyword evidence="2" id="KW-1185">Reference proteome</keyword>
<evidence type="ECO:0000313" key="1">
    <source>
        <dbReference type="EMBL" id="KAJ9652175.1"/>
    </source>
</evidence>
<dbReference type="EMBL" id="JAPDRQ010000212">
    <property type="protein sequence ID" value="KAJ9652175.1"/>
    <property type="molecule type" value="Genomic_DNA"/>
</dbReference>
<accession>A0ACC2ZX35</accession>
<evidence type="ECO:0000313" key="2">
    <source>
        <dbReference type="Proteomes" id="UP001172386"/>
    </source>
</evidence>
<organism evidence="1 2">
    <name type="scientific">Neophaeococcomyces mojaviensis</name>
    <dbReference type="NCBI Taxonomy" id="3383035"/>
    <lineage>
        <taxon>Eukaryota</taxon>
        <taxon>Fungi</taxon>
        <taxon>Dikarya</taxon>
        <taxon>Ascomycota</taxon>
        <taxon>Pezizomycotina</taxon>
        <taxon>Eurotiomycetes</taxon>
        <taxon>Chaetothyriomycetidae</taxon>
        <taxon>Chaetothyriales</taxon>
        <taxon>Chaetothyriales incertae sedis</taxon>
        <taxon>Neophaeococcomyces</taxon>
    </lineage>
</organism>
<protein>
    <submittedName>
        <fullName evidence="1">Uncharacterized protein</fullName>
    </submittedName>
</protein>
<name>A0ACC2ZX35_9EURO</name>
<reference evidence="1" key="1">
    <citation type="submission" date="2022-10" db="EMBL/GenBank/DDBJ databases">
        <title>Culturing micro-colonial fungi from biological soil crusts in the Mojave desert and describing Neophaeococcomyces mojavensis, and introducing the new genera and species Taxawa tesnikishii.</title>
        <authorList>
            <person name="Kurbessoian T."/>
            <person name="Stajich J.E."/>
        </authorList>
    </citation>
    <scope>NUCLEOTIDE SEQUENCE</scope>
    <source>
        <strain evidence="1">JES_112</strain>
    </source>
</reference>
<gene>
    <name evidence="1" type="ORF">H2198_008561</name>
</gene>
<dbReference type="Proteomes" id="UP001172386">
    <property type="component" value="Unassembled WGS sequence"/>
</dbReference>
<proteinExistence type="predicted"/>